<proteinExistence type="predicted"/>
<protein>
    <submittedName>
        <fullName evidence="3">Competence protein ComEA</fullName>
    </submittedName>
    <submittedName>
        <fullName evidence="4">Helix-hairpin-helix domain-containing protein</fullName>
    </submittedName>
</protein>
<dbReference type="Gene3D" id="3.10.560.10">
    <property type="entry name" value="Outer membrane lipoprotein wza domain like"/>
    <property type="match status" value="1"/>
</dbReference>
<dbReference type="GO" id="GO:0003677">
    <property type="term" value="F:DNA binding"/>
    <property type="evidence" value="ECO:0007669"/>
    <property type="project" value="InterPro"/>
</dbReference>
<evidence type="ECO:0000313" key="6">
    <source>
        <dbReference type="Proteomes" id="UP001055437"/>
    </source>
</evidence>
<reference evidence="3 5" key="1">
    <citation type="submission" date="2017-09" db="EMBL/GenBank/DDBJ databases">
        <authorList>
            <person name="Thomas P."/>
            <person name="Seyboldt C."/>
        </authorList>
    </citation>
    <scope>NUCLEOTIDE SEQUENCE [LARGE SCALE GENOMIC DNA]</scope>
    <source>
        <strain evidence="3 5">DSM 7534</strain>
    </source>
</reference>
<dbReference type="Pfam" id="PF10531">
    <property type="entry name" value="SLBB"/>
    <property type="match status" value="1"/>
</dbReference>
<keyword evidence="1" id="KW-1133">Transmembrane helix</keyword>
<dbReference type="GO" id="GO:0006281">
    <property type="term" value="P:DNA repair"/>
    <property type="evidence" value="ECO:0007669"/>
    <property type="project" value="InterPro"/>
</dbReference>
<dbReference type="GO" id="GO:0015628">
    <property type="term" value="P:protein secretion by the type II secretion system"/>
    <property type="evidence" value="ECO:0007669"/>
    <property type="project" value="TreeGrafter"/>
</dbReference>
<dbReference type="Pfam" id="PF12836">
    <property type="entry name" value="HHH_3"/>
    <property type="match status" value="1"/>
</dbReference>
<dbReference type="SUPFAM" id="SSF47781">
    <property type="entry name" value="RuvA domain 2-like"/>
    <property type="match status" value="1"/>
</dbReference>
<dbReference type="Gene3D" id="1.10.150.310">
    <property type="entry name" value="Tex RuvX-like domain-like"/>
    <property type="match status" value="1"/>
</dbReference>
<dbReference type="InterPro" id="IPR051675">
    <property type="entry name" value="Endo/Exo/Phosphatase_dom_1"/>
</dbReference>
<dbReference type="EMBL" id="CP023671">
    <property type="protein sequence ID" value="AYE34834.1"/>
    <property type="molecule type" value="Genomic_DNA"/>
</dbReference>
<dbReference type="GO" id="GO:0015627">
    <property type="term" value="C:type II protein secretion system complex"/>
    <property type="evidence" value="ECO:0007669"/>
    <property type="project" value="TreeGrafter"/>
</dbReference>
<keyword evidence="1" id="KW-0812">Transmembrane</keyword>
<sequence>MKKINIKYLKSFNLYNYKKFIGILILLIISITFIFLKYDDNKNKVFKDEYMKEIFVEENIDELEKEDIPSNSEVVSNNIKENNSTDVVVEIKGEVKKPDVYTLKDGSIIKDLIDIAGGITENGDISMINRADILKNHQLIIVPNINDKKEQGDGVKVIGAELQSNLNSSNTHSKVNINTADINELKTIKGIGDSKAENIIKYREVNGAFKSIDEIKQVTGIGDKIFENMKDQITI</sequence>
<dbReference type="InterPro" id="IPR019554">
    <property type="entry name" value="Soluble_ligand-bd"/>
</dbReference>
<keyword evidence="1" id="KW-0472">Membrane</keyword>
<dbReference type="InterPro" id="IPR010994">
    <property type="entry name" value="RuvA_2-like"/>
</dbReference>
<feature type="transmembrane region" description="Helical" evidence="1">
    <location>
        <begin position="20"/>
        <end position="38"/>
    </location>
</feature>
<name>A0A9N7JMF0_CLOSE</name>
<dbReference type="Proteomes" id="UP000280586">
    <property type="component" value="Chromosome"/>
</dbReference>
<dbReference type="RefSeq" id="WP_066674133.1">
    <property type="nucleotide sequence ID" value="NZ_CABMIZ010000004.1"/>
</dbReference>
<evidence type="ECO:0000259" key="2">
    <source>
        <dbReference type="SMART" id="SM00278"/>
    </source>
</evidence>
<evidence type="ECO:0000256" key="1">
    <source>
        <dbReference type="SAM" id="Phobius"/>
    </source>
</evidence>
<dbReference type="GeneID" id="303561151"/>
<evidence type="ECO:0000313" key="4">
    <source>
        <dbReference type="EMBL" id="USS01428.1"/>
    </source>
</evidence>
<feature type="domain" description="Helix-hairpin-helix DNA-binding motif class 1" evidence="2">
    <location>
        <begin position="183"/>
        <end position="202"/>
    </location>
</feature>
<dbReference type="PANTHER" id="PTHR21180">
    <property type="entry name" value="ENDONUCLEASE/EXONUCLEASE/PHOSPHATASE FAMILY DOMAIN-CONTAINING PROTEIN 1"/>
    <property type="match status" value="1"/>
</dbReference>
<evidence type="ECO:0000313" key="5">
    <source>
        <dbReference type="Proteomes" id="UP000280586"/>
    </source>
</evidence>
<gene>
    <name evidence="3" type="ORF">CP523_10700</name>
    <name evidence="4" type="ORF">NH397_03045</name>
</gene>
<dbReference type="EMBL" id="CP099799">
    <property type="protein sequence ID" value="USS01428.1"/>
    <property type="molecule type" value="Genomic_DNA"/>
</dbReference>
<dbReference type="PANTHER" id="PTHR21180:SF32">
    <property type="entry name" value="ENDONUCLEASE_EXONUCLEASE_PHOSPHATASE FAMILY DOMAIN-CONTAINING PROTEIN 1"/>
    <property type="match status" value="1"/>
</dbReference>
<reference evidence="4" key="2">
    <citation type="submission" date="2022-06" db="EMBL/GenBank/DDBJ databases">
        <authorList>
            <person name="Holder M.E."/>
            <person name="Ajami N.J."/>
            <person name="Petrosino J.F."/>
        </authorList>
    </citation>
    <scope>NUCLEOTIDE SEQUENCE</scope>
    <source>
        <strain evidence="4">RMA 8861</strain>
    </source>
</reference>
<accession>A0A9N7JMF0</accession>
<dbReference type="SMART" id="SM00278">
    <property type="entry name" value="HhH1"/>
    <property type="match status" value="2"/>
</dbReference>
<dbReference type="KEGG" id="csep:CP523_10700"/>
<dbReference type="Proteomes" id="UP001055437">
    <property type="component" value="Chromosome"/>
</dbReference>
<organism evidence="3 5">
    <name type="scientific">Clostridium septicum</name>
    <dbReference type="NCBI Taxonomy" id="1504"/>
    <lineage>
        <taxon>Bacteria</taxon>
        <taxon>Bacillati</taxon>
        <taxon>Bacillota</taxon>
        <taxon>Clostridia</taxon>
        <taxon>Eubacteriales</taxon>
        <taxon>Clostridiaceae</taxon>
        <taxon>Clostridium</taxon>
    </lineage>
</organism>
<dbReference type="InterPro" id="IPR003583">
    <property type="entry name" value="Hlx-hairpin-Hlx_DNA-bd_motif"/>
</dbReference>
<dbReference type="AlphaFoldDB" id="A0A9N7JMF0"/>
<evidence type="ECO:0000313" key="3">
    <source>
        <dbReference type="EMBL" id="AYE34834.1"/>
    </source>
</evidence>
<keyword evidence="6" id="KW-1185">Reference proteome</keyword>
<feature type="domain" description="Helix-hairpin-helix DNA-binding motif class 1" evidence="2">
    <location>
        <begin position="213"/>
        <end position="232"/>
    </location>
</feature>
<dbReference type="OrthoDB" id="9790239at2"/>
<dbReference type="InterPro" id="IPR004509">
    <property type="entry name" value="Competence_ComEA_HhH"/>
</dbReference>
<dbReference type="NCBIfam" id="TIGR00426">
    <property type="entry name" value="competence protein ComEA helix-hairpin-helix repeat region"/>
    <property type="match status" value="1"/>
</dbReference>